<sequence>MAARFAQVREGATGNNQNRTAHLEIYGMSPSRHGNLDEMEAELWYAGLMGWRHRDPVVHMIKRLDDLIDNGNAIIYGPLTRPETRGGQLARFIWQAPYLPSVQHPHRFPPPHSPVDFILYELDEDNEVGLLSASDANKERVSSTSGQKQGLVDVIQNNASSLAALAQGLDLILDKVRPGDKSLPPDLEKDIIPQSRGRFAGYITGTNAPGLVGISLADGSTKRIPWEPATKTVSQITTSSADDDVQAGSLKLSLRDPLSMTRIEYPGRGKKCVHAGCFDAKMWFELKTWKTIRPCPHCSCRISFSDVMIDGYVAEILDKVPSNVDHVVVEPNGDWHTEDGKFGSAGWLRDKRSGESNGEKGGMFTAAVAELLRNLASPAPPPSPPQPQREVIDLTLDSDEEDTAPFDLTRRNLNTKPPLKQAPTAATPAPLVPRQTATEFTGALCDLERILTALLGTL</sequence>
<dbReference type="OrthoDB" id="28127at2759"/>
<feature type="compositionally biased region" description="Low complexity" evidence="5">
    <location>
        <begin position="415"/>
        <end position="433"/>
    </location>
</feature>
<keyword evidence="3" id="KW-0862">Zinc</keyword>
<protein>
    <recommendedName>
        <fullName evidence="6">SP-RING-type domain-containing protein</fullName>
    </recommendedName>
</protein>
<dbReference type="PROSITE" id="PS51044">
    <property type="entry name" value="ZF_SP_RING"/>
    <property type="match status" value="1"/>
</dbReference>
<keyword evidence="1" id="KW-0479">Metal-binding</keyword>
<dbReference type="Pfam" id="PF02891">
    <property type="entry name" value="zf-MIZ"/>
    <property type="match status" value="1"/>
</dbReference>
<dbReference type="InterPro" id="IPR013083">
    <property type="entry name" value="Znf_RING/FYVE/PHD"/>
</dbReference>
<dbReference type="GO" id="GO:0000785">
    <property type="term" value="C:chromatin"/>
    <property type="evidence" value="ECO:0007669"/>
    <property type="project" value="TreeGrafter"/>
</dbReference>
<dbReference type="GO" id="GO:0016925">
    <property type="term" value="P:protein sumoylation"/>
    <property type="evidence" value="ECO:0007669"/>
    <property type="project" value="TreeGrafter"/>
</dbReference>
<evidence type="ECO:0000256" key="3">
    <source>
        <dbReference type="ARBA" id="ARBA00022833"/>
    </source>
</evidence>
<dbReference type="STRING" id="933852.A0A0C2X842"/>
<dbReference type="AlphaFoldDB" id="A0A0C2X842"/>
<dbReference type="InterPro" id="IPR004181">
    <property type="entry name" value="Znf_MIZ"/>
</dbReference>
<reference evidence="7 8" key="1">
    <citation type="submission" date="2014-04" db="EMBL/GenBank/DDBJ databases">
        <authorList>
            <consortium name="DOE Joint Genome Institute"/>
            <person name="Kuo A."/>
            <person name="Zuccaro A."/>
            <person name="Kohler A."/>
            <person name="Nagy L.G."/>
            <person name="Floudas D."/>
            <person name="Copeland A."/>
            <person name="Barry K.W."/>
            <person name="Cichocki N."/>
            <person name="Veneault-Fourrey C."/>
            <person name="LaButti K."/>
            <person name="Lindquist E.A."/>
            <person name="Lipzen A."/>
            <person name="Lundell T."/>
            <person name="Morin E."/>
            <person name="Murat C."/>
            <person name="Sun H."/>
            <person name="Tunlid A."/>
            <person name="Henrissat B."/>
            <person name="Grigoriev I.V."/>
            <person name="Hibbett D.S."/>
            <person name="Martin F."/>
            <person name="Nordberg H.P."/>
            <person name="Cantor M.N."/>
            <person name="Hua S.X."/>
        </authorList>
    </citation>
    <scope>NUCLEOTIDE SEQUENCE [LARGE SCALE GENOMIC DNA]</scope>
    <source>
        <strain evidence="7 8">MAFF 305830</strain>
    </source>
</reference>
<evidence type="ECO:0000256" key="5">
    <source>
        <dbReference type="SAM" id="MobiDB-lite"/>
    </source>
</evidence>
<dbReference type="CDD" id="cd16650">
    <property type="entry name" value="SP-RING_PIAS-like"/>
    <property type="match status" value="1"/>
</dbReference>
<evidence type="ECO:0000313" key="8">
    <source>
        <dbReference type="Proteomes" id="UP000054097"/>
    </source>
</evidence>
<dbReference type="GO" id="GO:0008270">
    <property type="term" value="F:zinc ion binding"/>
    <property type="evidence" value="ECO:0007669"/>
    <property type="project" value="UniProtKB-KW"/>
</dbReference>
<organism evidence="7 8">
    <name type="scientific">Serendipita vermifera MAFF 305830</name>
    <dbReference type="NCBI Taxonomy" id="933852"/>
    <lineage>
        <taxon>Eukaryota</taxon>
        <taxon>Fungi</taxon>
        <taxon>Dikarya</taxon>
        <taxon>Basidiomycota</taxon>
        <taxon>Agaricomycotina</taxon>
        <taxon>Agaricomycetes</taxon>
        <taxon>Sebacinales</taxon>
        <taxon>Serendipitaceae</taxon>
        <taxon>Serendipita</taxon>
    </lineage>
</organism>
<dbReference type="PANTHER" id="PTHR10782:SF4">
    <property type="entry name" value="TONALLI, ISOFORM E"/>
    <property type="match status" value="1"/>
</dbReference>
<keyword evidence="2 4" id="KW-0863">Zinc-finger</keyword>
<accession>A0A0C2X842</accession>
<evidence type="ECO:0000256" key="2">
    <source>
        <dbReference type="ARBA" id="ARBA00022771"/>
    </source>
</evidence>
<dbReference type="GO" id="GO:0061665">
    <property type="term" value="F:SUMO ligase activity"/>
    <property type="evidence" value="ECO:0007669"/>
    <property type="project" value="TreeGrafter"/>
</dbReference>
<evidence type="ECO:0000256" key="4">
    <source>
        <dbReference type="PROSITE-ProRule" id="PRU00452"/>
    </source>
</evidence>
<name>A0A0C2X842_SERVB</name>
<proteinExistence type="predicted"/>
<dbReference type="HOGENOM" id="CLU_597387_0_0_1"/>
<feature type="domain" description="SP-RING-type" evidence="6">
    <location>
        <begin position="241"/>
        <end position="322"/>
    </location>
</feature>
<dbReference type="PANTHER" id="PTHR10782">
    <property type="entry name" value="ZINC FINGER MIZ DOMAIN-CONTAINING PROTEIN"/>
    <property type="match status" value="1"/>
</dbReference>
<evidence type="ECO:0000256" key="1">
    <source>
        <dbReference type="ARBA" id="ARBA00022723"/>
    </source>
</evidence>
<gene>
    <name evidence="7" type="ORF">M408DRAFT_26212</name>
</gene>
<keyword evidence="8" id="KW-1185">Reference proteome</keyword>
<dbReference type="Gene3D" id="3.30.40.10">
    <property type="entry name" value="Zinc/RING finger domain, C3HC4 (zinc finger)"/>
    <property type="match status" value="1"/>
</dbReference>
<dbReference type="Proteomes" id="UP000054097">
    <property type="component" value="Unassembled WGS sequence"/>
</dbReference>
<evidence type="ECO:0000313" key="7">
    <source>
        <dbReference type="EMBL" id="KIM25427.1"/>
    </source>
</evidence>
<feature type="region of interest" description="Disordered" evidence="5">
    <location>
        <begin position="402"/>
        <end position="433"/>
    </location>
</feature>
<evidence type="ECO:0000259" key="6">
    <source>
        <dbReference type="PROSITE" id="PS51044"/>
    </source>
</evidence>
<dbReference type="EMBL" id="KN824314">
    <property type="protein sequence ID" value="KIM25427.1"/>
    <property type="molecule type" value="Genomic_DNA"/>
</dbReference>
<reference evidence="8" key="2">
    <citation type="submission" date="2015-01" db="EMBL/GenBank/DDBJ databases">
        <title>Evolutionary Origins and Diversification of the Mycorrhizal Mutualists.</title>
        <authorList>
            <consortium name="DOE Joint Genome Institute"/>
            <consortium name="Mycorrhizal Genomics Consortium"/>
            <person name="Kohler A."/>
            <person name="Kuo A."/>
            <person name="Nagy L.G."/>
            <person name="Floudas D."/>
            <person name="Copeland A."/>
            <person name="Barry K.W."/>
            <person name="Cichocki N."/>
            <person name="Veneault-Fourrey C."/>
            <person name="LaButti K."/>
            <person name="Lindquist E.A."/>
            <person name="Lipzen A."/>
            <person name="Lundell T."/>
            <person name="Morin E."/>
            <person name="Murat C."/>
            <person name="Riley R."/>
            <person name="Ohm R."/>
            <person name="Sun H."/>
            <person name="Tunlid A."/>
            <person name="Henrissat B."/>
            <person name="Grigoriev I.V."/>
            <person name="Hibbett D.S."/>
            <person name="Martin F."/>
        </authorList>
    </citation>
    <scope>NUCLEOTIDE SEQUENCE [LARGE SCALE GENOMIC DNA]</scope>
    <source>
        <strain evidence="8">MAFF 305830</strain>
    </source>
</reference>